<sequence>MDKSLVKELWTRSGIEQHDIEQHDKIQPFVQSWPARTRFRMNVVLLIVPGKGYLADVEFIGKIALESVHVGHELRVGNDHKGQEWRLKANAATIPSTTT</sequence>
<proteinExistence type="predicted"/>
<gene>
    <name evidence="1" type="ORF">MCOR33_008225</name>
</gene>
<evidence type="ECO:0000313" key="2">
    <source>
        <dbReference type="Proteomes" id="UP001059893"/>
    </source>
</evidence>
<name>A0ABQ8NC91_PYRGI</name>
<organism evidence="1 2">
    <name type="scientific">Pyricularia grisea</name>
    <name type="common">Crabgrass-specific blast fungus</name>
    <name type="synonym">Magnaporthe grisea</name>
    <dbReference type="NCBI Taxonomy" id="148305"/>
    <lineage>
        <taxon>Eukaryota</taxon>
        <taxon>Fungi</taxon>
        <taxon>Dikarya</taxon>
        <taxon>Ascomycota</taxon>
        <taxon>Pezizomycotina</taxon>
        <taxon>Sordariomycetes</taxon>
        <taxon>Sordariomycetidae</taxon>
        <taxon>Magnaporthales</taxon>
        <taxon>Pyriculariaceae</taxon>
        <taxon>Pyricularia</taxon>
    </lineage>
</organism>
<keyword evidence="2" id="KW-1185">Reference proteome</keyword>
<evidence type="ECO:0000313" key="1">
    <source>
        <dbReference type="EMBL" id="KAI6294721.1"/>
    </source>
</evidence>
<comment type="caution">
    <text evidence="1">The sequence shown here is derived from an EMBL/GenBank/DDBJ whole genome shotgun (WGS) entry which is preliminary data.</text>
</comment>
<dbReference type="Proteomes" id="UP001059893">
    <property type="component" value="Unassembled WGS sequence"/>
</dbReference>
<accession>A0ABQ8NC91</accession>
<reference evidence="1" key="1">
    <citation type="submission" date="2021-01" db="EMBL/GenBank/DDBJ databases">
        <title>Deciphering the adaptive evolutionary patterns associated with biogeogrpahic diversity in the finger millet blast pathogen Magnaporthe oryzae in Eastern Africa.</title>
        <authorList>
            <person name="Onyema G."/>
            <person name="Shittu T.A."/>
            <person name="Dodsworth S."/>
            <person name="Devilliers S."/>
            <person name="Muthumeenakshi S."/>
            <person name="Sreenivasaprasad S."/>
        </authorList>
    </citation>
    <scope>NUCLEOTIDE SEQUENCE</scope>
    <source>
        <strain evidence="1">D15/s37</strain>
    </source>
</reference>
<protein>
    <submittedName>
        <fullName evidence="1">Uncharacterized protein</fullName>
    </submittedName>
</protein>
<dbReference type="EMBL" id="JABSND010000189">
    <property type="protein sequence ID" value="KAI6294721.1"/>
    <property type="molecule type" value="Genomic_DNA"/>
</dbReference>